<dbReference type="EMBL" id="CP108036">
    <property type="protein sequence ID" value="WUN81123.1"/>
    <property type="molecule type" value="Genomic_DNA"/>
</dbReference>
<organism evidence="1 2">
    <name type="scientific">Streptomyces erythrochromogenes</name>
    <dbReference type="NCBI Taxonomy" id="285574"/>
    <lineage>
        <taxon>Bacteria</taxon>
        <taxon>Bacillati</taxon>
        <taxon>Actinomycetota</taxon>
        <taxon>Actinomycetes</taxon>
        <taxon>Kitasatosporales</taxon>
        <taxon>Streptomycetaceae</taxon>
        <taxon>Streptomyces</taxon>
    </lineage>
</organism>
<dbReference type="GeneID" id="95498954"/>
<sequence>MTGGLPALVVLVVFATGCLAWLLALVLALVGLARALVAAWTYAVAAAVRRL</sequence>
<protein>
    <submittedName>
        <fullName evidence="1">Uncharacterized protein</fullName>
    </submittedName>
</protein>
<evidence type="ECO:0000313" key="2">
    <source>
        <dbReference type="Proteomes" id="UP001432312"/>
    </source>
</evidence>
<name>A0ABZ1QGR8_9ACTN</name>
<proteinExistence type="predicted"/>
<reference evidence="1" key="1">
    <citation type="submission" date="2022-10" db="EMBL/GenBank/DDBJ databases">
        <title>The complete genomes of actinobacterial strains from the NBC collection.</title>
        <authorList>
            <person name="Joergensen T.S."/>
            <person name="Alvarez Arevalo M."/>
            <person name="Sterndorff E.B."/>
            <person name="Faurdal D."/>
            <person name="Vuksanovic O."/>
            <person name="Mourched A.-S."/>
            <person name="Charusanti P."/>
            <person name="Shaw S."/>
            <person name="Blin K."/>
            <person name="Weber T."/>
        </authorList>
    </citation>
    <scope>NUCLEOTIDE SEQUENCE</scope>
    <source>
        <strain evidence="1">NBC_00303</strain>
    </source>
</reference>
<evidence type="ECO:0000313" key="1">
    <source>
        <dbReference type="EMBL" id="WUN81123.1"/>
    </source>
</evidence>
<dbReference type="RefSeq" id="WP_328739915.1">
    <property type="nucleotide sequence ID" value="NZ_CP108036.1"/>
</dbReference>
<dbReference type="Proteomes" id="UP001432312">
    <property type="component" value="Chromosome"/>
</dbReference>
<keyword evidence="2" id="KW-1185">Reference proteome</keyword>
<accession>A0ABZ1QGR8</accession>
<gene>
    <name evidence="1" type="ORF">OHA91_22935</name>
</gene>